<feature type="region of interest" description="Disordered" evidence="1">
    <location>
        <begin position="194"/>
        <end position="246"/>
    </location>
</feature>
<proteinExistence type="predicted"/>
<accession>A0ABD1EU53</accession>
<dbReference type="InterPro" id="IPR000467">
    <property type="entry name" value="G_patch_dom"/>
</dbReference>
<name>A0ABD1EU53_HYPHA</name>
<dbReference type="SUPFAM" id="SSF49879">
    <property type="entry name" value="SMAD/FHA domain"/>
    <property type="match status" value="1"/>
</dbReference>
<dbReference type="AlphaFoldDB" id="A0ABD1EU53"/>
<gene>
    <name evidence="4" type="ORF">ABEB36_007332</name>
</gene>
<evidence type="ECO:0000256" key="1">
    <source>
        <dbReference type="SAM" id="MobiDB-lite"/>
    </source>
</evidence>
<dbReference type="SMART" id="SM00240">
    <property type="entry name" value="FHA"/>
    <property type="match status" value="1"/>
</dbReference>
<dbReference type="SMART" id="SM00443">
    <property type="entry name" value="G_patch"/>
    <property type="match status" value="1"/>
</dbReference>
<dbReference type="Pfam" id="PF17780">
    <property type="entry name" value="OCRE"/>
    <property type="match status" value="1"/>
</dbReference>
<dbReference type="EMBL" id="JBDJPC010000005">
    <property type="protein sequence ID" value="KAL1502145.1"/>
    <property type="molecule type" value="Genomic_DNA"/>
</dbReference>
<dbReference type="InterPro" id="IPR008984">
    <property type="entry name" value="SMAD_FHA_dom_sf"/>
</dbReference>
<dbReference type="Proteomes" id="UP001566132">
    <property type="component" value="Unassembled WGS sequence"/>
</dbReference>
<feature type="compositionally biased region" description="Low complexity" evidence="1">
    <location>
        <begin position="232"/>
        <end position="246"/>
    </location>
</feature>
<comment type="caution">
    <text evidence="4">The sequence shown here is derived from an EMBL/GenBank/DDBJ whole genome shotgun (WGS) entry which is preliminary data.</text>
</comment>
<keyword evidence="5" id="KW-1185">Reference proteome</keyword>
<dbReference type="Pfam" id="PF01585">
    <property type="entry name" value="G-patch"/>
    <property type="match status" value="1"/>
</dbReference>
<evidence type="ECO:0000259" key="2">
    <source>
        <dbReference type="PROSITE" id="PS50006"/>
    </source>
</evidence>
<feature type="domain" description="FHA" evidence="2">
    <location>
        <begin position="282"/>
        <end position="333"/>
    </location>
</feature>
<dbReference type="Pfam" id="PF00498">
    <property type="entry name" value="FHA"/>
    <property type="match status" value="1"/>
</dbReference>
<dbReference type="CDD" id="cd22686">
    <property type="entry name" value="FHA_AGGF1"/>
    <property type="match status" value="1"/>
</dbReference>
<evidence type="ECO:0000313" key="5">
    <source>
        <dbReference type="Proteomes" id="UP001566132"/>
    </source>
</evidence>
<dbReference type="PROSITE" id="PS50006">
    <property type="entry name" value="FHA_DOMAIN"/>
    <property type="match status" value="1"/>
</dbReference>
<dbReference type="PANTHER" id="PTHR23106:SF24">
    <property type="entry name" value="ANGIOGENIC FACTOR WITH G PATCH AND FHA DOMAINS 1"/>
    <property type="match status" value="1"/>
</dbReference>
<dbReference type="Gene3D" id="2.60.200.20">
    <property type="match status" value="1"/>
</dbReference>
<organism evidence="4 5">
    <name type="scientific">Hypothenemus hampei</name>
    <name type="common">Coffee berry borer</name>
    <dbReference type="NCBI Taxonomy" id="57062"/>
    <lineage>
        <taxon>Eukaryota</taxon>
        <taxon>Metazoa</taxon>
        <taxon>Ecdysozoa</taxon>
        <taxon>Arthropoda</taxon>
        <taxon>Hexapoda</taxon>
        <taxon>Insecta</taxon>
        <taxon>Pterygota</taxon>
        <taxon>Neoptera</taxon>
        <taxon>Endopterygota</taxon>
        <taxon>Coleoptera</taxon>
        <taxon>Polyphaga</taxon>
        <taxon>Cucujiformia</taxon>
        <taxon>Curculionidae</taxon>
        <taxon>Scolytinae</taxon>
        <taxon>Hypothenemus</taxon>
    </lineage>
</organism>
<evidence type="ECO:0008006" key="6">
    <source>
        <dbReference type="Google" id="ProtNLM"/>
    </source>
</evidence>
<reference evidence="4 5" key="1">
    <citation type="submission" date="2024-05" db="EMBL/GenBank/DDBJ databases">
        <title>Genetic variation in Jamaican populations of the coffee berry borer (Hypothenemus hampei).</title>
        <authorList>
            <person name="Errbii M."/>
            <person name="Myrie A."/>
        </authorList>
    </citation>
    <scope>NUCLEOTIDE SEQUENCE [LARGE SCALE GENOMIC DNA]</scope>
    <source>
        <strain evidence="4">JA-Hopewell-2020-01-JO</strain>
        <tissue evidence="4">Whole body</tissue>
    </source>
</reference>
<protein>
    <recommendedName>
        <fullName evidence="6">Angiogenic factor with G patch and FHA domains 1</fullName>
    </recommendedName>
</protein>
<feature type="compositionally biased region" description="Basic residues" evidence="1">
    <location>
        <begin position="200"/>
        <end position="221"/>
    </location>
</feature>
<dbReference type="PROSITE" id="PS50174">
    <property type="entry name" value="G_PATCH"/>
    <property type="match status" value="1"/>
</dbReference>
<evidence type="ECO:0000313" key="4">
    <source>
        <dbReference type="EMBL" id="KAL1502145.1"/>
    </source>
</evidence>
<evidence type="ECO:0000259" key="3">
    <source>
        <dbReference type="PROSITE" id="PS50174"/>
    </source>
</evidence>
<sequence length="538" mass="60870">MYLAMDSEILPNCERVNEVSIKSESLTTNSIDDSFPEALNEVQTSVQMDDELKEKIKDLPEVVQFIERLQKVIQKQVKKIIKWKMKAKKLQKHVRNISTQTQSEEIMDNIETDDKKEKTLAENIQEAAEEALQSSGFVYEETSGLYYDYNSGYYYNAEYGLYYDGTTGTYLKYNQETNTYDFHSQVECIETKRKDDIKSSTKKRRSKSNKSKDTKRPRKTHSNKDFEEGECSDSSSSWDDNCSSSEKNITTQWPPCMRMIVESTEIPKIKPGTLYVITCDGGTIGREGDHSVCLPDINVSKHHLKITYNSETRNYEIVDLGSRNGTFLNGKRMSSSKQESEPTEICHGSKLKLGSTMLLCHVHDGTQTCGHCEPGLLIAEEKVQHLSKKNINQQFKSELRRLRKQHGLLGSYEDSTKLGKGYTDRAEKRRIEVGSQNPYEKTEFASVDTSISSENKGFKLLAKMGWKEGESLGKDGSGVKEPVKVVANSGTTGIGSENSAPSISNTLTTKENIWKKAQERFEKLPEHVDLTSDLDNSS</sequence>
<dbReference type="InterPro" id="IPR000253">
    <property type="entry name" value="FHA_dom"/>
</dbReference>
<feature type="domain" description="G-patch" evidence="3">
    <location>
        <begin position="453"/>
        <end position="499"/>
    </location>
</feature>
<dbReference type="InterPro" id="IPR041591">
    <property type="entry name" value="OCRE"/>
</dbReference>
<dbReference type="PANTHER" id="PTHR23106">
    <property type="entry name" value="ANGIOGENIC FACTOR WITH G PATCH AND FHA DOMAINS 1"/>
    <property type="match status" value="1"/>
</dbReference>
<dbReference type="InterPro" id="IPR053027">
    <property type="entry name" value="AGGF1"/>
</dbReference>